<reference evidence="2" key="1">
    <citation type="journal article" date="2008" name="Nature">
        <title>The amphioxus genome and the evolution of the chordate karyotype.</title>
        <authorList>
            <consortium name="US DOE Joint Genome Institute (JGI-PGF)"/>
            <person name="Putnam N.H."/>
            <person name="Butts T."/>
            <person name="Ferrier D.E.K."/>
            <person name="Furlong R.F."/>
            <person name="Hellsten U."/>
            <person name="Kawashima T."/>
            <person name="Robinson-Rechavi M."/>
            <person name="Shoguchi E."/>
            <person name="Terry A."/>
            <person name="Yu J.-K."/>
            <person name="Benito-Gutierrez E.L."/>
            <person name="Dubchak I."/>
            <person name="Garcia-Fernandez J."/>
            <person name="Gibson-Brown J.J."/>
            <person name="Grigoriev I.V."/>
            <person name="Horton A.C."/>
            <person name="de Jong P.J."/>
            <person name="Jurka J."/>
            <person name="Kapitonov V.V."/>
            <person name="Kohara Y."/>
            <person name="Kuroki Y."/>
            <person name="Lindquist E."/>
            <person name="Lucas S."/>
            <person name="Osoegawa K."/>
            <person name="Pennacchio L.A."/>
            <person name="Salamov A.A."/>
            <person name="Satou Y."/>
            <person name="Sauka-Spengler T."/>
            <person name="Schmutz J."/>
            <person name="Shin-I T."/>
            <person name="Toyoda A."/>
            <person name="Bronner-Fraser M."/>
            <person name="Fujiyama A."/>
            <person name="Holland L.Z."/>
            <person name="Holland P.W.H."/>
            <person name="Satoh N."/>
            <person name="Rokhsar D.S."/>
        </authorList>
    </citation>
    <scope>NUCLEOTIDE SEQUENCE [LARGE SCALE GENOMIC DNA]</scope>
    <source>
        <strain evidence="2">S238N-H82</strain>
        <tissue evidence="2">Testes</tissue>
    </source>
</reference>
<gene>
    <name evidence="2" type="ORF">BRAFLDRAFT_82357</name>
</gene>
<keyword evidence="1" id="KW-0812">Transmembrane</keyword>
<proteinExistence type="predicted"/>
<protein>
    <submittedName>
        <fullName evidence="2">Uncharacterized protein</fullName>
    </submittedName>
</protein>
<name>C3YAH9_BRAFL</name>
<dbReference type="InParanoid" id="C3YAH9"/>
<dbReference type="EMBL" id="GG666494">
    <property type="protein sequence ID" value="EEN62727.1"/>
    <property type="molecule type" value="Genomic_DNA"/>
</dbReference>
<dbReference type="AlphaFoldDB" id="C3YAH9"/>
<evidence type="ECO:0000313" key="2">
    <source>
        <dbReference type="EMBL" id="EEN62727.1"/>
    </source>
</evidence>
<organism>
    <name type="scientific">Branchiostoma floridae</name>
    <name type="common">Florida lancelet</name>
    <name type="synonym">Amphioxus</name>
    <dbReference type="NCBI Taxonomy" id="7739"/>
    <lineage>
        <taxon>Eukaryota</taxon>
        <taxon>Metazoa</taxon>
        <taxon>Chordata</taxon>
        <taxon>Cephalochordata</taxon>
        <taxon>Leptocardii</taxon>
        <taxon>Amphioxiformes</taxon>
        <taxon>Branchiostomatidae</taxon>
        <taxon>Branchiostoma</taxon>
    </lineage>
</organism>
<feature type="transmembrane region" description="Helical" evidence="1">
    <location>
        <begin position="221"/>
        <end position="242"/>
    </location>
</feature>
<sequence length="327" mass="35312">MVMADSSFMMARLKTTSGAFMKAAASGRRIETAIACVTSTASVAFPMLTSTTPVTQMSMPQHGMRPILSFRNVNPIHAVNNGIEPWMMPKAMLGAVYGTSLVYDQQGGMWTFTHAPRTMLFHYNTDSLQVYSKADIHQPSSDYVTLSPIGPWTLAVPREYNPGVDVTGVREIRLQLTLTFLPCAQPVCPPRTRVNFTDAGGSSTAEFRVQDTAEDVGPGSAAWVVAVLVVLAMLLVAGIVYVRKRRSAQAPPGLGQKRNSNDMTVCRSARDDAPPAVCIRRVFPVRVHVNRFSALTRGTVHLHSVSSGDSGSIPSVTIGSCEAKNLV</sequence>
<evidence type="ECO:0000256" key="1">
    <source>
        <dbReference type="SAM" id="Phobius"/>
    </source>
</evidence>
<keyword evidence="1" id="KW-0472">Membrane</keyword>
<keyword evidence="1" id="KW-1133">Transmembrane helix</keyword>
<accession>C3YAH9</accession>